<dbReference type="EMBL" id="NQJD01000050">
    <property type="protein sequence ID" value="TAA73900.1"/>
    <property type="molecule type" value="Genomic_DNA"/>
</dbReference>
<reference evidence="4" key="1">
    <citation type="submission" date="2017-07" db="EMBL/GenBank/DDBJ databases">
        <title>The cable genome - Insights into the physiology and evolution of filamentous bacteria capable of sulfide oxidation via long distance electron transfer.</title>
        <authorList>
            <person name="Thorup C."/>
            <person name="Bjerg J.T."/>
            <person name="Schreiber L."/>
            <person name="Nielsen L.P."/>
            <person name="Kjeldsen K.U."/>
            <person name="Boesen T."/>
            <person name="Boggild A."/>
            <person name="Meysman F."/>
            <person name="Geelhoed J."/>
            <person name="Schramm A."/>
        </authorList>
    </citation>
    <scope>NUCLEOTIDE SEQUENCE [LARGE SCALE GENOMIC DNA]</scope>
    <source>
        <strain evidence="4">GS</strain>
    </source>
</reference>
<dbReference type="SUPFAM" id="SSF54631">
    <property type="entry name" value="CBS-domain pair"/>
    <property type="match status" value="1"/>
</dbReference>
<sequence length="152" mass="16625">MLTAKDLMSINVIAVTAETEVRELAKILAANRISGVPVVDGLGKVIGVVTESDLIFQNKKVHIPTAFAILDAFFFLEDPEKMEKEMMKMAGTKVKDIYTSNPLTVRQDSPLEEVATLMAEKKIHTLPVLDENGQLIGVIGTSDIIRMIAEGK</sequence>
<dbReference type="PANTHER" id="PTHR43080">
    <property type="entry name" value="CBS DOMAIN-CONTAINING PROTEIN CBSX3, MITOCHONDRIAL"/>
    <property type="match status" value="1"/>
</dbReference>
<evidence type="ECO:0000259" key="3">
    <source>
        <dbReference type="PROSITE" id="PS51371"/>
    </source>
</evidence>
<keyword evidence="5" id="KW-1185">Reference proteome</keyword>
<gene>
    <name evidence="4" type="ORF">CDV28_1503</name>
</gene>
<keyword evidence="1 2" id="KW-0129">CBS domain</keyword>
<feature type="domain" description="CBS" evidence="3">
    <location>
        <begin position="8"/>
        <end position="65"/>
    </location>
</feature>
<accession>A0A521FYT0</accession>
<evidence type="ECO:0000313" key="4">
    <source>
        <dbReference type="EMBL" id="TAA73900.1"/>
    </source>
</evidence>
<evidence type="ECO:0000256" key="1">
    <source>
        <dbReference type="ARBA" id="ARBA00023122"/>
    </source>
</evidence>
<dbReference type="CDD" id="cd04586">
    <property type="entry name" value="CBS_pair_BON_assoc"/>
    <property type="match status" value="1"/>
</dbReference>
<feature type="domain" description="CBS" evidence="3">
    <location>
        <begin position="98"/>
        <end position="152"/>
    </location>
</feature>
<dbReference type="Gene3D" id="3.10.580.10">
    <property type="entry name" value="CBS-domain"/>
    <property type="match status" value="1"/>
</dbReference>
<protein>
    <submittedName>
        <fullName evidence="4">CBS domain-containing protein</fullName>
    </submittedName>
</protein>
<organism evidence="4 5">
    <name type="scientific">Candidatus Electronema aureum</name>
    <dbReference type="NCBI Taxonomy" id="2005002"/>
    <lineage>
        <taxon>Bacteria</taxon>
        <taxon>Pseudomonadati</taxon>
        <taxon>Thermodesulfobacteriota</taxon>
        <taxon>Desulfobulbia</taxon>
        <taxon>Desulfobulbales</taxon>
        <taxon>Desulfobulbaceae</taxon>
        <taxon>Candidatus Electronema</taxon>
    </lineage>
</organism>
<evidence type="ECO:0000256" key="2">
    <source>
        <dbReference type="PROSITE-ProRule" id="PRU00703"/>
    </source>
</evidence>
<dbReference type="Pfam" id="PF00571">
    <property type="entry name" value="CBS"/>
    <property type="match status" value="2"/>
</dbReference>
<comment type="caution">
    <text evidence="4">The sequence shown here is derived from an EMBL/GenBank/DDBJ whole genome shotgun (WGS) entry which is preliminary data.</text>
</comment>
<dbReference type="PROSITE" id="PS51371">
    <property type="entry name" value="CBS"/>
    <property type="match status" value="2"/>
</dbReference>
<dbReference type="InterPro" id="IPR000644">
    <property type="entry name" value="CBS_dom"/>
</dbReference>
<dbReference type="SMART" id="SM00116">
    <property type="entry name" value="CBS"/>
    <property type="match status" value="2"/>
</dbReference>
<proteinExistence type="predicted"/>
<dbReference type="AlphaFoldDB" id="A0A521FYT0"/>
<dbReference type="PANTHER" id="PTHR43080:SF26">
    <property type="entry name" value="REGULATORY PROTEIN"/>
    <property type="match status" value="1"/>
</dbReference>
<dbReference type="InterPro" id="IPR046342">
    <property type="entry name" value="CBS_dom_sf"/>
</dbReference>
<evidence type="ECO:0000313" key="5">
    <source>
        <dbReference type="Proteomes" id="UP000316238"/>
    </source>
</evidence>
<dbReference type="Proteomes" id="UP000316238">
    <property type="component" value="Unassembled WGS sequence"/>
</dbReference>
<dbReference type="InterPro" id="IPR051257">
    <property type="entry name" value="Diverse_CBS-Domain"/>
</dbReference>
<name>A0A521FYT0_9BACT</name>